<keyword evidence="2" id="KW-1133">Transmembrane helix</keyword>
<accession>A0AAW1SGJ9</accession>
<feature type="compositionally biased region" description="Basic and acidic residues" evidence="1">
    <location>
        <begin position="57"/>
        <end position="69"/>
    </location>
</feature>
<comment type="caution">
    <text evidence="3">The sequence shown here is derived from an EMBL/GenBank/DDBJ whole genome shotgun (WGS) entry which is preliminary data.</text>
</comment>
<name>A0AAW1SGJ9_9CHLO</name>
<evidence type="ECO:0000313" key="3">
    <source>
        <dbReference type="EMBL" id="KAK9845408.1"/>
    </source>
</evidence>
<keyword evidence="4" id="KW-1185">Reference proteome</keyword>
<evidence type="ECO:0000256" key="1">
    <source>
        <dbReference type="SAM" id="MobiDB-lite"/>
    </source>
</evidence>
<organism evidence="3 4">
    <name type="scientific">Elliptochloris bilobata</name>
    <dbReference type="NCBI Taxonomy" id="381761"/>
    <lineage>
        <taxon>Eukaryota</taxon>
        <taxon>Viridiplantae</taxon>
        <taxon>Chlorophyta</taxon>
        <taxon>core chlorophytes</taxon>
        <taxon>Trebouxiophyceae</taxon>
        <taxon>Trebouxiophyceae incertae sedis</taxon>
        <taxon>Elliptochloris clade</taxon>
        <taxon>Elliptochloris</taxon>
    </lineage>
</organism>
<reference evidence="3 4" key="1">
    <citation type="journal article" date="2024" name="Nat. Commun.">
        <title>Phylogenomics reveals the evolutionary origins of lichenization in chlorophyte algae.</title>
        <authorList>
            <person name="Puginier C."/>
            <person name="Libourel C."/>
            <person name="Otte J."/>
            <person name="Skaloud P."/>
            <person name="Haon M."/>
            <person name="Grisel S."/>
            <person name="Petersen M."/>
            <person name="Berrin J.G."/>
            <person name="Delaux P.M."/>
            <person name="Dal Grande F."/>
            <person name="Keller J."/>
        </authorList>
    </citation>
    <scope>NUCLEOTIDE SEQUENCE [LARGE SCALE GENOMIC DNA]</scope>
    <source>
        <strain evidence="3 4">SAG 245.80</strain>
    </source>
</reference>
<keyword evidence="2" id="KW-0812">Transmembrane</keyword>
<protein>
    <submittedName>
        <fullName evidence="3">Uncharacterized protein</fullName>
    </submittedName>
</protein>
<evidence type="ECO:0000313" key="4">
    <source>
        <dbReference type="Proteomes" id="UP001445335"/>
    </source>
</evidence>
<keyword evidence="2" id="KW-0472">Membrane</keyword>
<dbReference type="EMBL" id="JALJOU010000003">
    <property type="protein sequence ID" value="KAK9845408.1"/>
    <property type="molecule type" value="Genomic_DNA"/>
</dbReference>
<feature type="region of interest" description="Disordered" evidence="1">
    <location>
        <begin position="57"/>
        <end position="96"/>
    </location>
</feature>
<proteinExistence type="predicted"/>
<dbReference type="Proteomes" id="UP001445335">
    <property type="component" value="Unassembled WGS sequence"/>
</dbReference>
<dbReference type="AlphaFoldDB" id="A0AAW1SGJ9"/>
<sequence>MASGSGARADEVVPQSADWLTSIIFILAVLALTLVTLGVLYLSLTSWLDKRTENKDRARLAQSEKDRKLQALGVTPRPRKKVSDAPTRGGGKGFGN</sequence>
<evidence type="ECO:0000256" key="2">
    <source>
        <dbReference type="SAM" id="Phobius"/>
    </source>
</evidence>
<gene>
    <name evidence="3" type="ORF">WJX81_005777</name>
</gene>
<feature type="transmembrane region" description="Helical" evidence="2">
    <location>
        <begin position="20"/>
        <end position="42"/>
    </location>
</feature>